<dbReference type="AlphaFoldDB" id="A0A7M3MCN1"/>
<dbReference type="GO" id="GO:0008379">
    <property type="term" value="F:thioredoxin peroxidase activity"/>
    <property type="evidence" value="ECO:0007669"/>
    <property type="project" value="InterPro"/>
</dbReference>
<evidence type="ECO:0000259" key="3">
    <source>
        <dbReference type="PROSITE" id="PS51352"/>
    </source>
</evidence>
<keyword evidence="1" id="KW-1015">Disulfide bond</keyword>
<dbReference type="PANTHER" id="PTHR43110">
    <property type="entry name" value="THIOL PEROXIDASE"/>
    <property type="match status" value="1"/>
</dbReference>
<gene>
    <name evidence="4" type="ORF">DPQ33_14015</name>
</gene>
<dbReference type="RefSeq" id="WP_144303858.1">
    <property type="nucleotide sequence ID" value="NZ_QMIE01000014.1"/>
</dbReference>
<feature type="domain" description="Thioredoxin" evidence="3">
    <location>
        <begin position="22"/>
        <end position="171"/>
    </location>
</feature>
<dbReference type="PROSITE" id="PS51352">
    <property type="entry name" value="THIOREDOXIN_2"/>
    <property type="match status" value="1"/>
</dbReference>
<dbReference type="CDD" id="cd03014">
    <property type="entry name" value="PRX_Atyp2cys"/>
    <property type="match status" value="1"/>
</dbReference>
<reference evidence="4 5" key="1">
    <citation type="submission" date="2018-06" db="EMBL/GenBank/DDBJ databases">
        <title>Complete genome of Desulfovibrio indonesiensis P37SLT.</title>
        <authorList>
            <person name="Crispim J.S."/>
            <person name="Vidigal P.M.P."/>
            <person name="Silva L.C.F."/>
            <person name="Laguardia C.N."/>
            <person name="Araujo L.C."/>
            <person name="Dias R.S."/>
            <person name="Sousa M.P."/>
            <person name="Paula S.O."/>
            <person name="Silva C."/>
        </authorList>
    </citation>
    <scope>NUCLEOTIDE SEQUENCE [LARGE SCALE GENOMIC DNA]</scope>
    <source>
        <strain evidence="4 5">P37SLT</strain>
    </source>
</reference>
<evidence type="ECO:0000313" key="4">
    <source>
        <dbReference type="EMBL" id="TVM15815.1"/>
    </source>
</evidence>
<proteinExistence type="predicted"/>
<dbReference type="OrthoDB" id="9781543at2"/>
<dbReference type="NCBIfam" id="NF001808">
    <property type="entry name" value="PRK00522.1"/>
    <property type="match status" value="1"/>
</dbReference>
<evidence type="ECO:0000256" key="1">
    <source>
        <dbReference type="ARBA" id="ARBA00023157"/>
    </source>
</evidence>
<dbReference type="Proteomes" id="UP000448292">
    <property type="component" value="Unassembled WGS sequence"/>
</dbReference>
<keyword evidence="2" id="KW-0676">Redox-active center</keyword>
<sequence length="171" mass="18710">MPKRTGVVTFQGDPLTLTGDQVGLRQLAPAFTAIKPDLSSARLSDYSGKKLIIASVPSLDTSVCSMETKRFNDEAKNLGDDVELLIISMDLPFAQARWQQEHDATEVTLLSDHRSADFGHAYGVLIKELRLLARAVFVVGSDGRIVYDEIVKEITDQPDYSAVLDAVRSAS</sequence>
<dbReference type="Gene3D" id="3.40.30.10">
    <property type="entry name" value="Glutaredoxin"/>
    <property type="match status" value="1"/>
</dbReference>
<dbReference type="SUPFAM" id="SSF52833">
    <property type="entry name" value="Thioredoxin-like"/>
    <property type="match status" value="1"/>
</dbReference>
<protein>
    <submittedName>
        <fullName evidence="4">Thiol peroxidase</fullName>
    </submittedName>
</protein>
<dbReference type="InterPro" id="IPR002065">
    <property type="entry name" value="TPX"/>
</dbReference>
<keyword evidence="4" id="KW-0560">Oxidoreductase</keyword>
<evidence type="ECO:0000313" key="5">
    <source>
        <dbReference type="Proteomes" id="UP000448292"/>
    </source>
</evidence>
<dbReference type="PANTHER" id="PTHR43110:SF1">
    <property type="entry name" value="THIOL PEROXIDASE"/>
    <property type="match status" value="1"/>
</dbReference>
<comment type="caution">
    <text evidence="4">The sequence shown here is derived from an EMBL/GenBank/DDBJ whole genome shotgun (WGS) entry which is preliminary data.</text>
</comment>
<keyword evidence="4" id="KW-0575">Peroxidase</keyword>
<dbReference type="InterPro" id="IPR036249">
    <property type="entry name" value="Thioredoxin-like_sf"/>
</dbReference>
<dbReference type="InterPro" id="IPR013766">
    <property type="entry name" value="Thioredoxin_domain"/>
</dbReference>
<dbReference type="Pfam" id="PF08534">
    <property type="entry name" value="Redoxin"/>
    <property type="match status" value="1"/>
</dbReference>
<evidence type="ECO:0000256" key="2">
    <source>
        <dbReference type="ARBA" id="ARBA00023284"/>
    </source>
</evidence>
<name>A0A7M3MCN1_9BACT</name>
<organism evidence="4 5">
    <name type="scientific">Oceanidesulfovibrio indonesiensis</name>
    <dbReference type="NCBI Taxonomy" id="54767"/>
    <lineage>
        <taxon>Bacteria</taxon>
        <taxon>Pseudomonadati</taxon>
        <taxon>Thermodesulfobacteriota</taxon>
        <taxon>Desulfovibrionia</taxon>
        <taxon>Desulfovibrionales</taxon>
        <taxon>Desulfovibrionaceae</taxon>
        <taxon>Oceanidesulfovibrio</taxon>
    </lineage>
</organism>
<keyword evidence="5" id="KW-1185">Reference proteome</keyword>
<accession>A0A7M3MCN1</accession>
<dbReference type="InterPro" id="IPR013740">
    <property type="entry name" value="Redoxin"/>
</dbReference>
<dbReference type="EMBL" id="QMIE01000014">
    <property type="protein sequence ID" value="TVM15815.1"/>
    <property type="molecule type" value="Genomic_DNA"/>
</dbReference>
<dbReference type="InterPro" id="IPR050455">
    <property type="entry name" value="Tpx_Peroxidase_subfamily"/>
</dbReference>